<feature type="compositionally biased region" description="Polar residues" evidence="1">
    <location>
        <begin position="679"/>
        <end position="710"/>
    </location>
</feature>
<feature type="region of interest" description="Disordered" evidence="1">
    <location>
        <begin position="389"/>
        <end position="434"/>
    </location>
</feature>
<dbReference type="Proteomes" id="UP000578531">
    <property type="component" value="Unassembled WGS sequence"/>
</dbReference>
<feature type="compositionally biased region" description="Polar residues" evidence="1">
    <location>
        <begin position="543"/>
        <end position="555"/>
    </location>
</feature>
<feature type="compositionally biased region" description="Polar residues" evidence="1">
    <location>
        <begin position="891"/>
        <end position="910"/>
    </location>
</feature>
<feature type="region of interest" description="Disordered" evidence="1">
    <location>
        <begin position="842"/>
        <end position="1000"/>
    </location>
</feature>
<feature type="compositionally biased region" description="Polar residues" evidence="1">
    <location>
        <begin position="844"/>
        <end position="854"/>
    </location>
</feature>
<feature type="compositionally biased region" description="Polar residues" evidence="1">
    <location>
        <begin position="414"/>
        <end position="433"/>
    </location>
</feature>
<evidence type="ECO:0000313" key="3">
    <source>
        <dbReference type="Proteomes" id="UP000578531"/>
    </source>
</evidence>
<feature type="compositionally biased region" description="Basic and acidic residues" evidence="1">
    <location>
        <begin position="861"/>
        <end position="881"/>
    </location>
</feature>
<feature type="compositionally biased region" description="Basic residues" evidence="1">
    <location>
        <begin position="519"/>
        <end position="541"/>
    </location>
</feature>
<dbReference type="GeneID" id="59283827"/>
<dbReference type="AlphaFoldDB" id="A0A8H6G2Y5"/>
<proteinExistence type="predicted"/>
<dbReference type="OrthoDB" id="9975114at2759"/>
<feature type="compositionally biased region" description="Polar residues" evidence="1">
    <location>
        <begin position="925"/>
        <end position="944"/>
    </location>
</feature>
<gene>
    <name evidence="2" type="ORF">HO173_002153</name>
</gene>
<keyword evidence="3" id="KW-1185">Reference proteome</keyword>
<comment type="caution">
    <text evidence="2">The sequence shown here is derived from an EMBL/GenBank/DDBJ whole genome shotgun (WGS) entry which is preliminary data.</text>
</comment>
<reference evidence="2 3" key="1">
    <citation type="journal article" date="2020" name="Genomics">
        <title>Complete, high-quality genomes from long-read metagenomic sequencing of two wolf lichen thalli reveals enigmatic genome architecture.</title>
        <authorList>
            <person name="McKenzie S.K."/>
            <person name="Walston R.F."/>
            <person name="Allen J.L."/>
        </authorList>
    </citation>
    <scope>NUCLEOTIDE SEQUENCE [LARGE SCALE GENOMIC DNA]</scope>
    <source>
        <strain evidence="2">WasteWater2</strain>
    </source>
</reference>
<feature type="compositionally biased region" description="Polar residues" evidence="1">
    <location>
        <begin position="111"/>
        <end position="126"/>
    </location>
</feature>
<accession>A0A8H6G2Y5</accession>
<feature type="region of interest" description="Disordered" evidence="1">
    <location>
        <begin position="628"/>
        <end position="710"/>
    </location>
</feature>
<feature type="region of interest" description="Disordered" evidence="1">
    <location>
        <begin position="1"/>
        <end position="127"/>
    </location>
</feature>
<evidence type="ECO:0000256" key="1">
    <source>
        <dbReference type="SAM" id="MobiDB-lite"/>
    </source>
</evidence>
<name>A0A8H6G2Y5_9LECA</name>
<dbReference type="RefSeq" id="XP_037168883.1">
    <property type="nucleotide sequence ID" value="XM_037304088.1"/>
</dbReference>
<feature type="compositionally biased region" description="Low complexity" evidence="1">
    <location>
        <begin position="956"/>
        <end position="965"/>
    </location>
</feature>
<sequence length="1000" mass="110628">MLSRGTSSASQQPRRAKSTPSIRPRSIIPTSPTTNNAETTHQEALTAANLAFERANEREMAKKAPNGQDTTSIANKDAGPRLGRRQSVRFAGPTAIPSRNRSITRREAPGSRTSHNPYESQLQSRSRNIEPSIYSDERASTALAQPIGEFGESDNASVPSSYRRLRKAKSMFSPGKTPSAVFGDGIPYSRRHFHRQSLQSSDAYHEPLQVPDPRLRKSYSFFRGVTDRISTSSQQYVANDAAVQLARDQYLRQLEQQRLKEQPSFLGLGNRRKSQKGFRRTVRTSSTNSYGSAIASPLASVEPPKNKDLGHRARNLSQTIKKKFKRVFKRHPDAEDTIPVQQIKATHPHYGDYISTSDGKEQRYPPVPEPDAELLLRVGSRESVMYTTPNFVDKGARPGSIRSAHSDDDESNGKSRVTSWTDSTAANTINMPQTLERKRLSIIKEDGGPHQPSSSARQYEEGNNGYASFRQPVRQSSAGRVSGPIDPHRIFSALQKKIDQNNREAALDDSEPGTDSSSSHHKARLSTRAPRRTSSIRKGAKAKSNSRSGSRGAKVSNSVIFSPSAMESFNDNFLQYESQSTNKSYQQQGFSDLGKGLTQERIAEMNERGIQLPKRPLHEVKSAFFPPSMRIERSNPSPYRRAMHASSETEADSQIRINFEDRPQLEGPSSAVTGRLRNDSVTGSDSVYSRSSGGDTPKANRSSISLAMSESSGEAGTAIIITGQPGKNERSAHPVVIQHGYSSEASSGNWRNFMATQVASLEDYGTRQEQTYDAHPVKDSGHRREYAQVDSNDVNIGRLQSPTDILKQPLAIIQGNSNLLKASKHKVSRSLDRSPLMNIRHSANAGNVQQNDNAPLSRASENSRKISKVESERRSLSRVHEPSGGLRQKNSHSSLKMQTEQRHSPTTANIRYSPERVERLRRLKSSSGTSLGKWSPRNENQASRHTPPGEKDYDSDSPAPSSDVPQTQAGNNHKLVDSFLKGRRSVMRISEESGTDPAFL</sequence>
<feature type="compositionally biased region" description="Polar residues" evidence="1">
    <location>
        <begin position="28"/>
        <end position="43"/>
    </location>
</feature>
<evidence type="ECO:0000313" key="2">
    <source>
        <dbReference type="EMBL" id="KAF6239608.1"/>
    </source>
</evidence>
<feature type="region of interest" description="Disordered" evidence="1">
    <location>
        <begin position="500"/>
        <end position="555"/>
    </location>
</feature>
<dbReference type="EMBL" id="JACCJC010000005">
    <property type="protein sequence ID" value="KAF6239608.1"/>
    <property type="molecule type" value="Genomic_DNA"/>
</dbReference>
<protein>
    <submittedName>
        <fullName evidence="2">Uncharacterized protein</fullName>
    </submittedName>
</protein>
<feature type="region of interest" description="Disordered" evidence="1">
    <location>
        <begin position="262"/>
        <end position="310"/>
    </location>
</feature>
<feature type="compositionally biased region" description="Polar residues" evidence="1">
    <location>
        <begin position="1"/>
        <end position="21"/>
    </location>
</feature>
<organism evidence="2 3">
    <name type="scientific">Letharia columbiana</name>
    <dbReference type="NCBI Taxonomy" id="112416"/>
    <lineage>
        <taxon>Eukaryota</taxon>
        <taxon>Fungi</taxon>
        <taxon>Dikarya</taxon>
        <taxon>Ascomycota</taxon>
        <taxon>Pezizomycotina</taxon>
        <taxon>Lecanoromycetes</taxon>
        <taxon>OSLEUM clade</taxon>
        <taxon>Lecanoromycetidae</taxon>
        <taxon>Lecanorales</taxon>
        <taxon>Lecanorineae</taxon>
        <taxon>Parmeliaceae</taxon>
        <taxon>Letharia</taxon>
    </lineage>
</organism>
<feature type="compositionally biased region" description="Basic residues" evidence="1">
    <location>
        <begin position="270"/>
        <end position="282"/>
    </location>
</feature>